<dbReference type="Proteomes" id="UP000494165">
    <property type="component" value="Unassembled WGS sequence"/>
</dbReference>
<dbReference type="Gene3D" id="3.20.20.100">
    <property type="entry name" value="NADP-dependent oxidoreductase domain"/>
    <property type="match status" value="1"/>
</dbReference>
<dbReference type="FunFam" id="3.20.20.100:FF:000006">
    <property type="entry name" value="Aldo-keto reductase family 1 member A1"/>
    <property type="match status" value="1"/>
</dbReference>
<feature type="site" description="Lowers pKa of active site Tyr" evidence="6">
    <location>
        <position position="78"/>
    </location>
</feature>
<proteinExistence type="inferred from homology"/>
<organism evidence="8 9">
    <name type="scientific">Cloeon dipterum</name>
    <dbReference type="NCBI Taxonomy" id="197152"/>
    <lineage>
        <taxon>Eukaryota</taxon>
        <taxon>Metazoa</taxon>
        <taxon>Ecdysozoa</taxon>
        <taxon>Arthropoda</taxon>
        <taxon>Hexapoda</taxon>
        <taxon>Insecta</taxon>
        <taxon>Pterygota</taxon>
        <taxon>Palaeoptera</taxon>
        <taxon>Ephemeroptera</taxon>
        <taxon>Pisciforma</taxon>
        <taxon>Baetidae</taxon>
        <taxon>Cloeon</taxon>
    </lineage>
</organism>
<keyword evidence="2" id="KW-0521">NADP</keyword>
<accession>A0A8S1D0T4</accession>
<evidence type="ECO:0000256" key="3">
    <source>
        <dbReference type="ARBA" id="ARBA00023002"/>
    </source>
</evidence>
<dbReference type="GO" id="GO:0016491">
    <property type="term" value="F:oxidoreductase activity"/>
    <property type="evidence" value="ECO:0007669"/>
    <property type="project" value="UniProtKB-KW"/>
</dbReference>
<dbReference type="PROSITE" id="PS00063">
    <property type="entry name" value="ALDOKETO_REDUCTASE_3"/>
    <property type="match status" value="1"/>
</dbReference>
<comment type="caution">
    <text evidence="8">The sequence shown here is derived from an EMBL/GenBank/DDBJ whole genome shotgun (WGS) entry which is preliminary data.</text>
</comment>
<dbReference type="PRINTS" id="PR00069">
    <property type="entry name" value="ALDKETRDTASE"/>
</dbReference>
<evidence type="ECO:0000259" key="7">
    <source>
        <dbReference type="Pfam" id="PF00248"/>
    </source>
</evidence>
<dbReference type="InterPro" id="IPR020471">
    <property type="entry name" value="AKR"/>
</dbReference>
<sequence length="323" mass="36431">MKFVDLPGGVGKMPIVGYGTWQAVDSELEAALEEALTIGYRHIDTAYVYENEHVVGKVLKKWLDAGKVKRDELFVVTKLPEVGNRPDGVEKYIKRSLENLQLDYIDLYLVHVPFSYIERGDEIHPRKEDGSMLIDPKTDHVAVWKAMEAQVAAGRTKAIGLSNFNERQIERVVANATIKPVNLQVEVHAYFQQKELEKLCKKHGITMVAYSPLGSKSIQSILAQIGIQKELPDLFDNQVVLGIAEKLGKTPAQVLLRHTTQRGIAVIPKSVNPQRMKENFEILNFELTEEDVKALDELDQGPAARVLDFSFFKGIQEHPEFPF</sequence>
<protein>
    <recommendedName>
        <fullName evidence="7">NADP-dependent oxidoreductase domain-containing protein</fullName>
    </recommendedName>
</protein>
<reference evidence="8 9" key="1">
    <citation type="submission" date="2020-04" db="EMBL/GenBank/DDBJ databases">
        <authorList>
            <person name="Alioto T."/>
            <person name="Alioto T."/>
            <person name="Gomez Garrido J."/>
        </authorList>
    </citation>
    <scope>NUCLEOTIDE SEQUENCE [LARGE SCALE GENOMIC DNA]</scope>
</reference>
<feature type="domain" description="NADP-dependent oxidoreductase" evidence="7">
    <location>
        <begin position="17"/>
        <end position="299"/>
    </location>
</feature>
<dbReference type="AlphaFoldDB" id="A0A8S1D0T4"/>
<evidence type="ECO:0000256" key="6">
    <source>
        <dbReference type="PIRSR" id="PIRSR000097-3"/>
    </source>
</evidence>
<dbReference type="SUPFAM" id="SSF51430">
    <property type="entry name" value="NAD(P)-linked oxidoreductase"/>
    <property type="match status" value="1"/>
</dbReference>
<feature type="active site" description="Proton donor" evidence="4">
    <location>
        <position position="49"/>
    </location>
</feature>
<feature type="binding site" evidence="5">
    <location>
        <position position="111"/>
    </location>
    <ligand>
        <name>substrate</name>
    </ligand>
</feature>
<evidence type="ECO:0000256" key="4">
    <source>
        <dbReference type="PIRSR" id="PIRSR000097-1"/>
    </source>
</evidence>
<dbReference type="PIRSF" id="PIRSF000097">
    <property type="entry name" value="AKR"/>
    <property type="match status" value="1"/>
</dbReference>
<evidence type="ECO:0000256" key="1">
    <source>
        <dbReference type="ARBA" id="ARBA00007905"/>
    </source>
</evidence>
<dbReference type="InterPro" id="IPR023210">
    <property type="entry name" value="NADP_OxRdtase_dom"/>
</dbReference>
<comment type="similarity">
    <text evidence="1">Belongs to the aldo/keto reductase family.</text>
</comment>
<dbReference type="PROSITE" id="PS00062">
    <property type="entry name" value="ALDOKETO_REDUCTASE_2"/>
    <property type="match status" value="1"/>
</dbReference>
<dbReference type="PANTHER" id="PTHR11732">
    <property type="entry name" value="ALDO/KETO REDUCTASE"/>
    <property type="match status" value="1"/>
</dbReference>
<dbReference type="PROSITE" id="PS00798">
    <property type="entry name" value="ALDOKETO_REDUCTASE_1"/>
    <property type="match status" value="1"/>
</dbReference>
<evidence type="ECO:0000313" key="9">
    <source>
        <dbReference type="Proteomes" id="UP000494165"/>
    </source>
</evidence>
<name>A0A8S1D0T4_9INSE</name>
<gene>
    <name evidence="8" type="ORF">CLODIP_2_CD11694</name>
</gene>
<dbReference type="OrthoDB" id="416253at2759"/>
<keyword evidence="9" id="KW-1185">Reference proteome</keyword>
<dbReference type="InterPro" id="IPR018170">
    <property type="entry name" value="Aldo/ket_reductase_CS"/>
</dbReference>
<dbReference type="Pfam" id="PF00248">
    <property type="entry name" value="Aldo_ket_red"/>
    <property type="match status" value="1"/>
</dbReference>
<evidence type="ECO:0000256" key="2">
    <source>
        <dbReference type="ARBA" id="ARBA00022857"/>
    </source>
</evidence>
<dbReference type="InterPro" id="IPR036812">
    <property type="entry name" value="NAD(P)_OxRdtase_dom_sf"/>
</dbReference>
<evidence type="ECO:0000256" key="5">
    <source>
        <dbReference type="PIRSR" id="PIRSR000097-2"/>
    </source>
</evidence>
<evidence type="ECO:0000313" key="8">
    <source>
        <dbReference type="EMBL" id="CAB3373872.1"/>
    </source>
</evidence>
<dbReference type="EMBL" id="CADEPI010000090">
    <property type="protein sequence ID" value="CAB3373872.1"/>
    <property type="molecule type" value="Genomic_DNA"/>
</dbReference>
<keyword evidence="3" id="KW-0560">Oxidoreductase</keyword>